<proteinExistence type="inferred from homology"/>
<dbReference type="SUPFAM" id="SSF51445">
    <property type="entry name" value="(Trans)glycosidases"/>
    <property type="match status" value="1"/>
</dbReference>
<dbReference type="Gramene" id="CDP21973">
    <property type="protein sequence ID" value="CDP21973"/>
    <property type="gene ID" value="GSCOC_T00008962001"/>
</dbReference>
<comment type="similarity">
    <text evidence="1 2">Belongs to the glycosyl hydrolase 1 family.</text>
</comment>
<dbReference type="OMA" id="VASEWLY"/>
<dbReference type="PANTHER" id="PTHR10353:SF29">
    <property type="entry name" value="BETA-GLUCOSIDASE 11"/>
    <property type="match status" value="1"/>
</dbReference>
<dbReference type="Proteomes" id="UP000295252">
    <property type="component" value="Unassembled WGS sequence"/>
</dbReference>
<evidence type="ECO:0000256" key="2">
    <source>
        <dbReference type="RuleBase" id="RU003690"/>
    </source>
</evidence>
<dbReference type="InterPro" id="IPR001360">
    <property type="entry name" value="Glyco_hydro_1"/>
</dbReference>
<accession>A0A068VQG8</accession>
<sequence length="91" mass="10245">MLLQFQNVMVLARVENHTRSDFPPHFVFGAGTSSYQVEGPALEDGRTPSIWDTFVHANKCLSNGANGNIACDQYHKYKVNISFLPFCFLAY</sequence>
<organism evidence="3 4">
    <name type="scientific">Coffea canephora</name>
    <name type="common">Robusta coffee</name>
    <dbReference type="NCBI Taxonomy" id="49390"/>
    <lineage>
        <taxon>Eukaryota</taxon>
        <taxon>Viridiplantae</taxon>
        <taxon>Streptophyta</taxon>
        <taxon>Embryophyta</taxon>
        <taxon>Tracheophyta</taxon>
        <taxon>Spermatophyta</taxon>
        <taxon>Magnoliopsida</taxon>
        <taxon>eudicotyledons</taxon>
        <taxon>Gunneridae</taxon>
        <taxon>Pentapetalae</taxon>
        <taxon>asterids</taxon>
        <taxon>lamiids</taxon>
        <taxon>Gentianales</taxon>
        <taxon>Rubiaceae</taxon>
        <taxon>Ixoroideae</taxon>
        <taxon>Gardenieae complex</taxon>
        <taxon>Bertiereae - Coffeeae clade</taxon>
        <taxon>Coffeeae</taxon>
        <taxon>Coffea</taxon>
    </lineage>
</organism>
<dbReference type="Pfam" id="PF00232">
    <property type="entry name" value="Glyco_hydro_1"/>
    <property type="match status" value="1"/>
</dbReference>
<dbReference type="PANTHER" id="PTHR10353">
    <property type="entry name" value="GLYCOSYL HYDROLASE"/>
    <property type="match status" value="1"/>
</dbReference>
<dbReference type="PhylomeDB" id="A0A068VQG8"/>
<dbReference type="AlphaFoldDB" id="A0A068VQG8"/>
<evidence type="ECO:0000313" key="3">
    <source>
        <dbReference type="EMBL" id="CDP21973.1"/>
    </source>
</evidence>
<dbReference type="STRING" id="49390.A0A068VQG8"/>
<keyword evidence="4" id="KW-1185">Reference proteome</keyword>
<evidence type="ECO:0000313" key="4">
    <source>
        <dbReference type="Proteomes" id="UP000295252"/>
    </source>
</evidence>
<gene>
    <name evidence="3" type="ORF">GSCOC_T00008962001</name>
</gene>
<evidence type="ECO:0000256" key="1">
    <source>
        <dbReference type="ARBA" id="ARBA00010838"/>
    </source>
</evidence>
<dbReference type="EMBL" id="HG747607">
    <property type="protein sequence ID" value="CDP21973.1"/>
    <property type="molecule type" value="Genomic_DNA"/>
</dbReference>
<dbReference type="OrthoDB" id="65569at2759"/>
<name>A0A068VQG8_COFCA</name>
<dbReference type="InterPro" id="IPR017853">
    <property type="entry name" value="GH"/>
</dbReference>
<dbReference type="InParanoid" id="A0A068VQG8"/>
<reference evidence="4" key="1">
    <citation type="journal article" date="2014" name="Science">
        <title>The coffee genome provides insight into the convergent evolution of caffeine biosynthesis.</title>
        <authorList>
            <person name="Denoeud F."/>
            <person name="Carretero-Paulet L."/>
            <person name="Dereeper A."/>
            <person name="Droc G."/>
            <person name="Guyot R."/>
            <person name="Pietrella M."/>
            <person name="Zheng C."/>
            <person name="Alberti A."/>
            <person name="Anthony F."/>
            <person name="Aprea G."/>
            <person name="Aury J.M."/>
            <person name="Bento P."/>
            <person name="Bernard M."/>
            <person name="Bocs S."/>
            <person name="Campa C."/>
            <person name="Cenci A."/>
            <person name="Combes M.C."/>
            <person name="Crouzillat D."/>
            <person name="Da Silva C."/>
            <person name="Daddiego L."/>
            <person name="De Bellis F."/>
            <person name="Dussert S."/>
            <person name="Garsmeur O."/>
            <person name="Gayraud T."/>
            <person name="Guignon V."/>
            <person name="Jahn K."/>
            <person name="Jamilloux V."/>
            <person name="Joet T."/>
            <person name="Labadie K."/>
            <person name="Lan T."/>
            <person name="Leclercq J."/>
            <person name="Lepelley M."/>
            <person name="Leroy T."/>
            <person name="Li L.T."/>
            <person name="Librado P."/>
            <person name="Lopez L."/>
            <person name="Munoz A."/>
            <person name="Noel B."/>
            <person name="Pallavicini A."/>
            <person name="Perrotta G."/>
            <person name="Poncet V."/>
            <person name="Pot D."/>
            <person name="Priyono X."/>
            <person name="Rigoreau M."/>
            <person name="Rouard M."/>
            <person name="Rozas J."/>
            <person name="Tranchant-Dubreuil C."/>
            <person name="VanBuren R."/>
            <person name="Zhang Q."/>
            <person name="Andrade A.C."/>
            <person name="Argout X."/>
            <person name="Bertrand B."/>
            <person name="de Kochko A."/>
            <person name="Graziosi G."/>
            <person name="Henry R.J."/>
            <person name="Jayarama X."/>
            <person name="Ming R."/>
            <person name="Nagai C."/>
            <person name="Rounsley S."/>
            <person name="Sankoff D."/>
            <person name="Giuliano G."/>
            <person name="Albert V.A."/>
            <person name="Wincker P."/>
            <person name="Lashermes P."/>
        </authorList>
    </citation>
    <scope>NUCLEOTIDE SEQUENCE [LARGE SCALE GENOMIC DNA]</scope>
    <source>
        <strain evidence="4">cv. DH200-94</strain>
    </source>
</reference>
<dbReference type="GO" id="GO:0005975">
    <property type="term" value="P:carbohydrate metabolic process"/>
    <property type="evidence" value="ECO:0007669"/>
    <property type="project" value="InterPro"/>
</dbReference>
<protein>
    <submittedName>
        <fullName evidence="3">DH200=94 genomic scaffold, scaffold_8523</fullName>
    </submittedName>
</protein>
<dbReference type="GO" id="GO:0008422">
    <property type="term" value="F:beta-glucosidase activity"/>
    <property type="evidence" value="ECO:0007669"/>
    <property type="project" value="TreeGrafter"/>
</dbReference>
<dbReference type="Gene3D" id="3.20.20.80">
    <property type="entry name" value="Glycosidases"/>
    <property type="match status" value="1"/>
</dbReference>
<dbReference type="GO" id="GO:0009821">
    <property type="term" value="P:alkaloid biosynthetic process"/>
    <property type="evidence" value="ECO:0007669"/>
    <property type="project" value="UniProtKB-ARBA"/>
</dbReference>